<name>A0ACD5HJW9_9PROT</name>
<sequence length="92" mass="10373">MSLAVELAEWADEERQHGSEEHRIAVARILLQLKELPDPDSLPVGTTQRFLAQKRIDRLLERAEELGFETPGKTIKKELGKQMVGKALGLQL</sequence>
<evidence type="ECO:0000313" key="2">
    <source>
        <dbReference type="Proteomes" id="UP001195965"/>
    </source>
</evidence>
<reference evidence="1 2" key="1">
    <citation type="journal article" date="2021" name="ISME J.">
        <title>Genomic evolution of the class Acidithiobacillia: deep-branching Proteobacteria living in extreme acidic conditions.</title>
        <authorList>
            <person name="Moya-Beltran A."/>
            <person name="Beard S."/>
            <person name="Rojas-Villalobos C."/>
            <person name="Issotta F."/>
            <person name="Gallardo Y."/>
            <person name="Ulloa R."/>
            <person name="Giaveno A."/>
            <person name="Degli Esposti M."/>
            <person name="Johnson D.B."/>
            <person name="Quatrini R."/>
        </authorList>
    </citation>
    <scope>NUCLEOTIDE SEQUENCE [LARGE SCALE GENOMIC DNA]</scope>
    <source>
        <strain evidence="1 2">GG1-14</strain>
    </source>
</reference>
<accession>A0ACD5HJW9</accession>
<organism evidence="1 2">
    <name type="scientific">Acidithiobacillus montserratensis</name>
    <dbReference type="NCBI Taxonomy" id="2729135"/>
    <lineage>
        <taxon>Bacteria</taxon>
        <taxon>Pseudomonadati</taxon>
        <taxon>Pseudomonadota</taxon>
        <taxon>Acidithiobacillia</taxon>
        <taxon>Acidithiobacillales</taxon>
        <taxon>Acidithiobacillaceae</taxon>
        <taxon>Acidithiobacillus</taxon>
    </lineage>
</organism>
<keyword evidence="2" id="KW-1185">Reference proteome</keyword>
<proteinExistence type="predicted"/>
<protein>
    <submittedName>
        <fullName evidence="1">Uncharacterized protein</fullName>
    </submittedName>
</protein>
<evidence type="ECO:0000313" key="1">
    <source>
        <dbReference type="EMBL" id="XRI74673.1"/>
    </source>
</evidence>
<dbReference type="Proteomes" id="UP001195965">
    <property type="component" value="Chromosome"/>
</dbReference>
<dbReference type="EMBL" id="CP127526">
    <property type="protein sequence ID" value="XRI74673.1"/>
    <property type="molecule type" value="Genomic_DNA"/>
</dbReference>
<gene>
    <name evidence="1" type="ORF">HHS34_005625</name>
</gene>